<dbReference type="RefSeq" id="XP_029221781.1">
    <property type="nucleotide sequence ID" value="XM_029358869.1"/>
</dbReference>
<evidence type="ECO:0000256" key="3">
    <source>
        <dbReference type="ARBA" id="ARBA00023274"/>
    </source>
</evidence>
<evidence type="ECO:0000313" key="6">
    <source>
        <dbReference type="Proteomes" id="UP000224006"/>
    </source>
</evidence>
<comment type="similarity">
    <text evidence="1">Belongs to the bacterial ribosomal protein bL27 family.</text>
</comment>
<dbReference type="OrthoDB" id="1867012at2759"/>
<dbReference type="PANTHER" id="PTHR15893">
    <property type="entry name" value="RIBOSOMAL PROTEIN L27"/>
    <property type="match status" value="1"/>
</dbReference>
<evidence type="ECO:0000313" key="5">
    <source>
        <dbReference type="EMBL" id="PFH37772.1"/>
    </source>
</evidence>
<dbReference type="GO" id="GO:0003735">
    <property type="term" value="F:structural constituent of ribosome"/>
    <property type="evidence" value="ECO:0007669"/>
    <property type="project" value="InterPro"/>
</dbReference>
<protein>
    <submittedName>
        <fullName evidence="5">Uncharacterized protein</fullName>
    </submittedName>
</protein>
<reference evidence="5 6" key="1">
    <citation type="submission" date="2017-09" db="EMBL/GenBank/DDBJ databases">
        <title>Genome sequencing of Besnoitia besnoiti strain Bb-Ger1.</title>
        <authorList>
            <person name="Schares G."/>
            <person name="Venepally P."/>
            <person name="Lorenzi H.A."/>
        </authorList>
    </citation>
    <scope>NUCLEOTIDE SEQUENCE [LARGE SCALE GENOMIC DNA]</scope>
    <source>
        <strain evidence="5 6">Bb-Ger1</strain>
    </source>
</reference>
<comment type="caution">
    <text evidence="5">The sequence shown here is derived from an EMBL/GenBank/DDBJ whole genome shotgun (WGS) entry which is preliminary data.</text>
</comment>
<gene>
    <name evidence="5" type="ORF">BESB_001140</name>
</gene>
<keyword evidence="3" id="KW-0687">Ribonucleoprotein</keyword>
<dbReference type="EMBL" id="NWUJ01000001">
    <property type="protein sequence ID" value="PFH37772.1"/>
    <property type="molecule type" value="Genomic_DNA"/>
</dbReference>
<accession>A0A2A9MPM3</accession>
<organism evidence="5 6">
    <name type="scientific">Besnoitia besnoiti</name>
    <name type="common">Apicomplexan protozoan</name>
    <dbReference type="NCBI Taxonomy" id="94643"/>
    <lineage>
        <taxon>Eukaryota</taxon>
        <taxon>Sar</taxon>
        <taxon>Alveolata</taxon>
        <taxon>Apicomplexa</taxon>
        <taxon>Conoidasida</taxon>
        <taxon>Coccidia</taxon>
        <taxon>Eucoccidiorida</taxon>
        <taxon>Eimeriorina</taxon>
        <taxon>Sarcocystidae</taxon>
        <taxon>Besnoitia</taxon>
    </lineage>
</organism>
<dbReference type="InterPro" id="IPR001684">
    <property type="entry name" value="Ribosomal_bL27"/>
</dbReference>
<dbReference type="Proteomes" id="UP000224006">
    <property type="component" value="Chromosome I"/>
</dbReference>
<evidence type="ECO:0000256" key="1">
    <source>
        <dbReference type="ARBA" id="ARBA00010797"/>
    </source>
</evidence>
<dbReference type="AlphaFoldDB" id="A0A2A9MPM3"/>
<keyword evidence="6" id="KW-1185">Reference proteome</keyword>
<dbReference type="GO" id="GO:0005762">
    <property type="term" value="C:mitochondrial large ribosomal subunit"/>
    <property type="evidence" value="ECO:0007669"/>
    <property type="project" value="TreeGrafter"/>
</dbReference>
<proteinExistence type="inferred from homology"/>
<dbReference type="SUPFAM" id="SSF110324">
    <property type="entry name" value="Ribosomal L27 protein-like"/>
    <property type="match status" value="1"/>
</dbReference>
<dbReference type="GeneID" id="40305177"/>
<dbReference type="Pfam" id="PF01016">
    <property type="entry name" value="Ribosomal_L27"/>
    <property type="match status" value="1"/>
</dbReference>
<sequence length="366" mass="40576">MTRRLLEATLSVQRWWRGEAQRMAQGGFVASALSPACLAPRSPVSLQKTPRSVASLACLARRLASRSTPSPSASVRFFSSSSRSSSPSSLSSLSAASLSRSLLSPLPSSSPLSPSRGSPPCSSAPSAAPSSRSSFYVSVSPLFESSCVSGWRQSSALASGLFSAWTQRPPVFAGAPSAARLTPVRCKMVKSASYRRPSRASPTGQARKPHIGVKRLSAEYVWPGVVLVKQRKVLAFNVETKRRNRHFKLYPGENVKVSKVTNLVALCHGRVKYTHDVSRDVLVVNVLPERREELLREDLWRYRTEHVRSMEENRHICFLRRKAVRMFGKELVNPPTKPPLRPFYFTKYDTWENPALPDVPQLDDDL</sequence>
<evidence type="ECO:0000256" key="2">
    <source>
        <dbReference type="ARBA" id="ARBA00022980"/>
    </source>
</evidence>
<dbReference type="KEGG" id="bbes:BESB_001140"/>
<feature type="region of interest" description="Disordered" evidence="4">
    <location>
        <begin position="107"/>
        <end position="130"/>
    </location>
</feature>
<name>A0A2A9MPM3_BESBE</name>
<feature type="region of interest" description="Disordered" evidence="4">
    <location>
        <begin position="67"/>
        <end position="89"/>
    </location>
</feature>
<dbReference type="PANTHER" id="PTHR15893:SF0">
    <property type="entry name" value="LARGE RIBOSOMAL SUBUNIT PROTEIN BL27M"/>
    <property type="match status" value="1"/>
</dbReference>
<keyword evidence="2" id="KW-0689">Ribosomal protein</keyword>
<dbReference type="Gene3D" id="2.40.50.100">
    <property type="match status" value="1"/>
</dbReference>
<dbReference type="GO" id="GO:0006412">
    <property type="term" value="P:translation"/>
    <property type="evidence" value="ECO:0007669"/>
    <property type="project" value="InterPro"/>
</dbReference>
<dbReference type="VEuPathDB" id="ToxoDB:BESB_001140"/>
<evidence type="ECO:0000256" key="4">
    <source>
        <dbReference type="SAM" id="MobiDB-lite"/>
    </source>
</evidence>